<dbReference type="PANTHER" id="PTHR33677">
    <property type="entry name" value="TRANSCRIPTIONAL REPRESSOR FRMR-RELATED"/>
    <property type="match status" value="1"/>
</dbReference>
<dbReference type="EMBL" id="BJYE01000014">
    <property type="protein sequence ID" value="GEN56879.1"/>
    <property type="molecule type" value="Genomic_DNA"/>
</dbReference>
<sequence length="89" mass="9888">MTMDYSPKAINRMKRIEGQVRGVLKMMEEGKDCKDVVTQMSAIRTAIDRTMGVVVSSNLVSCVLEAEKSGNEDPQKLVDEAVQLLVKSR</sequence>
<dbReference type="PANTHER" id="PTHR33677:SF5">
    <property type="entry name" value="TRANSCRIPTIONAL REPRESSOR FRMR"/>
    <property type="match status" value="1"/>
</dbReference>
<dbReference type="InterPro" id="IPR003735">
    <property type="entry name" value="Metal_Tscrpt_repr"/>
</dbReference>
<organism evidence="1 2">
    <name type="scientific">Halolactibacillus alkaliphilus</name>
    <dbReference type="NCBI Taxonomy" id="442899"/>
    <lineage>
        <taxon>Bacteria</taxon>
        <taxon>Bacillati</taxon>
        <taxon>Bacillota</taxon>
        <taxon>Bacilli</taxon>
        <taxon>Bacillales</taxon>
        <taxon>Bacillaceae</taxon>
        <taxon>Halolactibacillus</taxon>
    </lineage>
</organism>
<name>A0A511X1Q0_9BACI</name>
<evidence type="ECO:0000313" key="2">
    <source>
        <dbReference type="Proteomes" id="UP000321400"/>
    </source>
</evidence>
<dbReference type="AlphaFoldDB" id="A0A511X1Q0"/>
<evidence type="ECO:0000313" key="1">
    <source>
        <dbReference type="EMBL" id="GEN56879.1"/>
    </source>
</evidence>
<dbReference type="GO" id="GO:0045892">
    <property type="term" value="P:negative regulation of DNA-templated transcription"/>
    <property type="evidence" value="ECO:0007669"/>
    <property type="project" value="UniProtKB-ARBA"/>
</dbReference>
<dbReference type="STRING" id="442899.SAMN05720591_11446"/>
<accession>A0A511X1Q0</accession>
<evidence type="ECO:0008006" key="3">
    <source>
        <dbReference type="Google" id="ProtNLM"/>
    </source>
</evidence>
<dbReference type="CDD" id="cd10155">
    <property type="entry name" value="BsYrkD-like_DUF156"/>
    <property type="match status" value="1"/>
</dbReference>
<proteinExistence type="predicted"/>
<keyword evidence="2" id="KW-1185">Reference proteome</keyword>
<dbReference type="GO" id="GO:0046872">
    <property type="term" value="F:metal ion binding"/>
    <property type="evidence" value="ECO:0007669"/>
    <property type="project" value="InterPro"/>
</dbReference>
<comment type="caution">
    <text evidence="1">The sequence shown here is derived from an EMBL/GenBank/DDBJ whole genome shotgun (WGS) entry which is preliminary data.</text>
</comment>
<dbReference type="GO" id="GO:0003677">
    <property type="term" value="F:DNA binding"/>
    <property type="evidence" value="ECO:0007669"/>
    <property type="project" value="InterPro"/>
</dbReference>
<dbReference type="Proteomes" id="UP000321400">
    <property type="component" value="Unassembled WGS sequence"/>
</dbReference>
<reference evidence="1 2" key="1">
    <citation type="submission" date="2019-07" db="EMBL/GenBank/DDBJ databases">
        <title>Whole genome shotgun sequence of Halolactibacillus alkaliphilus NBRC 103919.</title>
        <authorList>
            <person name="Hosoyama A."/>
            <person name="Uohara A."/>
            <person name="Ohji S."/>
            <person name="Ichikawa N."/>
        </authorList>
    </citation>
    <scope>NUCLEOTIDE SEQUENCE [LARGE SCALE GENOMIC DNA]</scope>
    <source>
        <strain evidence="1 2">NBRC 103919</strain>
    </source>
</reference>
<gene>
    <name evidence="1" type="ORF">HAL01_13430</name>
</gene>
<dbReference type="InterPro" id="IPR038390">
    <property type="entry name" value="Metal_Tscrpt_repr_sf"/>
</dbReference>
<dbReference type="Gene3D" id="1.20.58.1000">
    <property type="entry name" value="Metal-sensitive repressor, helix protomer"/>
    <property type="match status" value="1"/>
</dbReference>
<dbReference type="Pfam" id="PF02583">
    <property type="entry name" value="Trns_repr_metal"/>
    <property type="match status" value="1"/>
</dbReference>
<protein>
    <recommendedName>
        <fullName evidence="3">Cytoplasmic protein</fullName>
    </recommendedName>
</protein>